<evidence type="ECO:0000256" key="1">
    <source>
        <dbReference type="ARBA" id="ARBA00005986"/>
    </source>
</evidence>
<organism evidence="3">
    <name type="scientific">Mytilinidion resinicola</name>
    <dbReference type="NCBI Taxonomy" id="574789"/>
    <lineage>
        <taxon>Eukaryota</taxon>
        <taxon>Fungi</taxon>
        <taxon>Dikarya</taxon>
        <taxon>Ascomycota</taxon>
        <taxon>Pezizomycotina</taxon>
        <taxon>Dothideomycetes</taxon>
        <taxon>Pleosporomycetidae</taxon>
        <taxon>Mytilinidiales</taxon>
        <taxon>Mytilinidiaceae</taxon>
        <taxon>Mytilinidion</taxon>
    </lineage>
</organism>
<dbReference type="RefSeq" id="XP_033582695.1">
    <property type="nucleotide sequence ID" value="XM_033717337.1"/>
</dbReference>
<evidence type="ECO:0000313" key="4">
    <source>
        <dbReference type="Proteomes" id="UP000504636"/>
    </source>
</evidence>
<reference evidence="3 5" key="1">
    <citation type="journal article" date="2020" name="Stud. Mycol.">
        <title>101 Dothideomycetes genomes: a test case for predicting lifestyles and emergence of pathogens.</title>
        <authorList>
            <person name="Haridas S."/>
            <person name="Albert R."/>
            <person name="Binder M."/>
            <person name="Bloem J."/>
            <person name="Labutti K."/>
            <person name="Salamov A."/>
            <person name="Andreopoulos B."/>
            <person name="Baker S."/>
            <person name="Barry K."/>
            <person name="Bills G."/>
            <person name="Bluhm B."/>
            <person name="Cannon C."/>
            <person name="Castanera R."/>
            <person name="Culley D."/>
            <person name="Daum C."/>
            <person name="Ezra D."/>
            <person name="Gonzalez J."/>
            <person name="Henrissat B."/>
            <person name="Kuo A."/>
            <person name="Liang C."/>
            <person name="Lipzen A."/>
            <person name="Lutzoni F."/>
            <person name="Magnuson J."/>
            <person name="Mondo S."/>
            <person name="Nolan M."/>
            <person name="Ohm R."/>
            <person name="Pangilinan J."/>
            <person name="Park H.-J."/>
            <person name="Ramirez L."/>
            <person name="Alfaro M."/>
            <person name="Sun H."/>
            <person name="Tritt A."/>
            <person name="Yoshinaga Y."/>
            <person name="Zwiers L.-H."/>
            <person name="Turgeon B."/>
            <person name="Goodwin S."/>
            <person name="Spatafora J."/>
            <person name="Crous P."/>
            <person name="Grigoriev I."/>
        </authorList>
    </citation>
    <scope>NUCLEOTIDE SEQUENCE</scope>
    <source>
        <strain evidence="3 5">CBS 304.34</strain>
    </source>
</reference>
<name>A0A6A6Z3K1_9PEZI</name>
<dbReference type="Pfam" id="PF07110">
    <property type="entry name" value="EthD"/>
    <property type="match status" value="1"/>
</dbReference>
<evidence type="ECO:0000313" key="3">
    <source>
        <dbReference type="EMBL" id="KAF2815731.1"/>
    </source>
</evidence>
<sequence length="161" mass="18507">MVHKKIDHQFAFKELEYETEENYQPCIKLSFFFSKLPHVSYEHFHKHYAHVHADLTVASKNFNVCKIQRYVQTHQTPEMKEKVKSLGMDLLDYDGCSQIWVKSWDDWEKFFTSPEYAAALGPDCANFMDTSNGIKVMAGTDLIVFGKAIPDCDAKDGLAST</sequence>
<keyword evidence="4" id="KW-1185">Reference proteome</keyword>
<dbReference type="Gene3D" id="3.30.70.100">
    <property type="match status" value="1"/>
</dbReference>
<evidence type="ECO:0000259" key="2">
    <source>
        <dbReference type="Pfam" id="PF07110"/>
    </source>
</evidence>
<comment type="similarity">
    <text evidence="1">Belongs to the tpcK family.</text>
</comment>
<dbReference type="GO" id="GO:0016491">
    <property type="term" value="F:oxidoreductase activity"/>
    <property type="evidence" value="ECO:0007669"/>
    <property type="project" value="InterPro"/>
</dbReference>
<dbReference type="EMBL" id="MU003693">
    <property type="protein sequence ID" value="KAF2815731.1"/>
    <property type="molecule type" value="Genomic_DNA"/>
</dbReference>
<dbReference type="Proteomes" id="UP000504636">
    <property type="component" value="Unplaced"/>
</dbReference>
<dbReference type="InterPro" id="IPR009799">
    <property type="entry name" value="EthD_dom"/>
</dbReference>
<evidence type="ECO:0000313" key="5">
    <source>
        <dbReference type="RefSeq" id="XP_033582695.1"/>
    </source>
</evidence>
<feature type="domain" description="EthD" evidence="2">
    <location>
        <begin position="37"/>
        <end position="131"/>
    </location>
</feature>
<reference evidence="5" key="2">
    <citation type="submission" date="2020-04" db="EMBL/GenBank/DDBJ databases">
        <authorList>
            <consortium name="NCBI Genome Project"/>
        </authorList>
    </citation>
    <scope>NUCLEOTIDE SEQUENCE</scope>
    <source>
        <strain evidence="5">CBS 304.34</strain>
    </source>
</reference>
<dbReference type="SUPFAM" id="SSF54909">
    <property type="entry name" value="Dimeric alpha+beta barrel"/>
    <property type="match status" value="1"/>
</dbReference>
<gene>
    <name evidence="3 5" type="ORF">BDZ99DRAFT_432437</name>
</gene>
<reference evidence="5" key="3">
    <citation type="submission" date="2025-04" db="UniProtKB">
        <authorList>
            <consortium name="RefSeq"/>
        </authorList>
    </citation>
    <scope>IDENTIFICATION</scope>
    <source>
        <strain evidence="5">CBS 304.34</strain>
    </source>
</reference>
<dbReference type="OrthoDB" id="3454835at2759"/>
<protein>
    <recommendedName>
        <fullName evidence="2">EthD domain-containing protein</fullName>
    </recommendedName>
</protein>
<accession>A0A6A6Z3K1</accession>
<proteinExistence type="inferred from homology"/>
<dbReference type="InterPro" id="IPR011008">
    <property type="entry name" value="Dimeric_a/b-barrel"/>
</dbReference>
<dbReference type="GeneID" id="54458230"/>
<dbReference type="AlphaFoldDB" id="A0A6A6Z3K1"/>